<reference evidence="2 3" key="1">
    <citation type="submission" date="2024-12" db="EMBL/GenBank/DDBJ databases">
        <authorList>
            <person name="Lee Y."/>
        </authorList>
    </citation>
    <scope>NUCLEOTIDE SEQUENCE [LARGE SCALE GENOMIC DNA]</scope>
    <source>
        <strain evidence="2 3">03SUJ4</strain>
    </source>
</reference>
<dbReference type="EMBL" id="JBJYXY010000001">
    <property type="protein sequence ID" value="MFN2976204.1"/>
    <property type="molecule type" value="Genomic_DNA"/>
</dbReference>
<dbReference type="InterPro" id="IPR011008">
    <property type="entry name" value="Dimeric_a/b-barrel"/>
</dbReference>
<dbReference type="GO" id="GO:0004497">
    <property type="term" value="F:monooxygenase activity"/>
    <property type="evidence" value="ECO:0007669"/>
    <property type="project" value="UniProtKB-KW"/>
</dbReference>
<organism evidence="2 3">
    <name type="scientific">Terriglobus aquaticus</name>
    <dbReference type="NCBI Taxonomy" id="940139"/>
    <lineage>
        <taxon>Bacteria</taxon>
        <taxon>Pseudomonadati</taxon>
        <taxon>Acidobacteriota</taxon>
        <taxon>Terriglobia</taxon>
        <taxon>Terriglobales</taxon>
        <taxon>Acidobacteriaceae</taxon>
        <taxon>Terriglobus</taxon>
    </lineage>
</organism>
<dbReference type="EC" id="1.-.-.-" evidence="2"/>
<dbReference type="Proteomes" id="UP001634747">
    <property type="component" value="Unassembled WGS sequence"/>
</dbReference>
<comment type="caution">
    <text evidence="2">The sequence shown here is derived from an EMBL/GenBank/DDBJ whole genome shotgun (WGS) entry which is preliminary data.</text>
</comment>
<dbReference type="SUPFAM" id="SSF54909">
    <property type="entry name" value="Dimeric alpha+beta barrel"/>
    <property type="match status" value="1"/>
</dbReference>
<dbReference type="InterPro" id="IPR007138">
    <property type="entry name" value="ABM_dom"/>
</dbReference>
<name>A0ABW9KK94_9BACT</name>
<keyword evidence="2" id="KW-0560">Oxidoreductase</keyword>
<evidence type="ECO:0000259" key="1">
    <source>
        <dbReference type="Pfam" id="PF03992"/>
    </source>
</evidence>
<sequence>MFRSFKDTLPSRREIIVGAVAAVVGLRYTKGDSPVKNKLTLVVRFRIPELQQAEFFAKIREVFTHIVQENTFIEASLVQDMRDPESILNYEVWDETPDSFMKDQMKKDYRAAFEKMIVDLKIERTPAWYSTIDDWKRE</sequence>
<evidence type="ECO:0000313" key="3">
    <source>
        <dbReference type="Proteomes" id="UP001634747"/>
    </source>
</evidence>
<dbReference type="Pfam" id="PF03992">
    <property type="entry name" value="ABM"/>
    <property type="match status" value="1"/>
</dbReference>
<dbReference type="Gene3D" id="3.30.70.100">
    <property type="match status" value="1"/>
</dbReference>
<proteinExistence type="predicted"/>
<protein>
    <submittedName>
        <fullName evidence="2">Antibiotic biosynthesis monooxygenase family protein</fullName>
        <ecNumber evidence="2">1.-.-.-</ecNumber>
    </submittedName>
</protein>
<evidence type="ECO:0000313" key="2">
    <source>
        <dbReference type="EMBL" id="MFN2976204.1"/>
    </source>
</evidence>
<keyword evidence="3" id="KW-1185">Reference proteome</keyword>
<gene>
    <name evidence="2" type="ORF">ACK2TP_10570</name>
</gene>
<feature type="domain" description="ABM" evidence="1">
    <location>
        <begin position="40"/>
        <end position="96"/>
    </location>
</feature>
<dbReference type="RefSeq" id="WP_263412308.1">
    <property type="nucleotide sequence ID" value="NZ_BAABBH010000001.1"/>
</dbReference>
<accession>A0ABW9KK94</accession>
<keyword evidence="2" id="KW-0503">Monooxygenase</keyword>